<dbReference type="RefSeq" id="WP_179663927.1">
    <property type="nucleotide sequence ID" value="NZ_JACCBG010000001.1"/>
</dbReference>
<dbReference type="PANTHER" id="PTHR19328">
    <property type="entry name" value="HEDGEHOG-INTERACTING PROTEIN"/>
    <property type="match status" value="1"/>
</dbReference>
<accession>A0A7Y9E6Y9</accession>
<reference evidence="2 3" key="1">
    <citation type="submission" date="2020-07" db="EMBL/GenBank/DDBJ databases">
        <title>Sequencing the genomes of 1000 actinobacteria strains.</title>
        <authorList>
            <person name="Klenk H.-P."/>
        </authorList>
    </citation>
    <scope>NUCLEOTIDE SEQUENCE [LARGE SCALE GENOMIC DNA]</scope>
    <source>
        <strain evidence="2 3">DSM 21350</strain>
    </source>
</reference>
<evidence type="ECO:0000313" key="2">
    <source>
        <dbReference type="EMBL" id="NYD42269.1"/>
    </source>
</evidence>
<dbReference type="InterPro" id="IPR011041">
    <property type="entry name" value="Quinoprot_gluc/sorb_DH_b-prop"/>
</dbReference>
<dbReference type="Proteomes" id="UP000535511">
    <property type="component" value="Unassembled WGS sequence"/>
</dbReference>
<dbReference type="AlphaFoldDB" id="A0A7Y9E6Y9"/>
<feature type="domain" description="Glucose/Sorbosone dehydrogenase" evidence="1">
    <location>
        <begin position="13"/>
        <end position="345"/>
    </location>
</feature>
<dbReference type="InterPro" id="IPR011042">
    <property type="entry name" value="6-blade_b-propeller_TolB-like"/>
</dbReference>
<dbReference type="InterPro" id="IPR012938">
    <property type="entry name" value="Glc/Sorbosone_DH"/>
</dbReference>
<organism evidence="2 3">
    <name type="scientific">Nocardioides panaciterrulae</name>
    <dbReference type="NCBI Taxonomy" id="661492"/>
    <lineage>
        <taxon>Bacteria</taxon>
        <taxon>Bacillati</taxon>
        <taxon>Actinomycetota</taxon>
        <taxon>Actinomycetes</taxon>
        <taxon>Propionibacteriales</taxon>
        <taxon>Nocardioidaceae</taxon>
        <taxon>Nocardioides</taxon>
    </lineage>
</organism>
<proteinExistence type="predicted"/>
<dbReference type="SUPFAM" id="SSF50952">
    <property type="entry name" value="Soluble quinoprotein glucose dehydrogenase"/>
    <property type="match status" value="1"/>
</dbReference>
<evidence type="ECO:0000259" key="1">
    <source>
        <dbReference type="Pfam" id="PF07995"/>
    </source>
</evidence>
<dbReference type="Gene3D" id="2.120.10.30">
    <property type="entry name" value="TolB, C-terminal domain"/>
    <property type="match status" value="1"/>
</dbReference>
<name>A0A7Y9E6Y9_9ACTN</name>
<gene>
    <name evidence="2" type="ORF">BJZ21_002352</name>
</gene>
<sequence length="354" mass="38760">MPALRVRTLVTGLDHPWDVQPIGGGRLLYTQRDRATLSVWDHGHHHRVKFPSGQVWVKGRAGLMSLEVDPDFAHNGRFYTCQGGYTRGGGHQIHVLAWHLDDRATRAREVGELLGGIPADPQARHSGCRLLIVRDGSLLVGTGDGYVGTNAEDLTSLGGKTLRLNRFTGRPWPTNPFVHARDRHKRYVQTYGHRNIQGLAQRSDGSLWQVEQGTYVDDEVNRLVNGGDYGFNPVSAHGTAYNENAPMTDPSLPGKQVQARWRSGSPTLATSGCRFVRGSKWGALDGTLAVAALKASRVIFLTFDASGHLRKVRAPAALQHDGRLRSVTVAPNNDLLITTDNGNGQDAILRVSPR</sequence>
<keyword evidence="3" id="KW-1185">Reference proteome</keyword>
<dbReference type="PANTHER" id="PTHR19328:SF13">
    <property type="entry name" value="HIPL1 PROTEIN"/>
    <property type="match status" value="1"/>
</dbReference>
<comment type="caution">
    <text evidence="2">The sequence shown here is derived from an EMBL/GenBank/DDBJ whole genome shotgun (WGS) entry which is preliminary data.</text>
</comment>
<protein>
    <submittedName>
        <fullName evidence="2">Glucose/arabinose dehydrogenase</fullName>
    </submittedName>
</protein>
<evidence type="ECO:0000313" key="3">
    <source>
        <dbReference type="Proteomes" id="UP000535511"/>
    </source>
</evidence>
<dbReference type="Pfam" id="PF07995">
    <property type="entry name" value="GSDH"/>
    <property type="match status" value="1"/>
</dbReference>
<dbReference type="EMBL" id="JACCBG010000001">
    <property type="protein sequence ID" value="NYD42269.1"/>
    <property type="molecule type" value="Genomic_DNA"/>
</dbReference>